<evidence type="ECO:0000256" key="5">
    <source>
        <dbReference type="ARBA" id="ARBA00022695"/>
    </source>
</evidence>
<dbReference type="InterPro" id="IPR041577">
    <property type="entry name" value="RT_RNaseH_2"/>
</dbReference>
<dbReference type="GO" id="GO:0006310">
    <property type="term" value="P:DNA recombination"/>
    <property type="evidence" value="ECO:0007669"/>
    <property type="project" value="UniProtKB-KW"/>
</dbReference>
<evidence type="ECO:0000256" key="3">
    <source>
        <dbReference type="ARBA" id="ARBA00018735"/>
    </source>
</evidence>
<dbReference type="InterPro" id="IPR051320">
    <property type="entry name" value="Viral_Replic_Matur_Polypro"/>
</dbReference>
<gene>
    <name evidence="14" type="primary">LOC115552833</name>
</gene>
<dbReference type="InterPro" id="IPR000477">
    <property type="entry name" value="RT_dom"/>
</dbReference>
<evidence type="ECO:0000256" key="1">
    <source>
        <dbReference type="ARBA" id="ARBA00010879"/>
    </source>
</evidence>
<accession>A0A8C5FD91</accession>
<dbReference type="EC" id="3.1.26.4" evidence="2"/>
<keyword evidence="5" id="KW-0548">Nucleotidyltransferase</keyword>
<evidence type="ECO:0000256" key="9">
    <source>
        <dbReference type="ARBA" id="ARBA00023172"/>
    </source>
</evidence>
<reference evidence="14" key="1">
    <citation type="submission" date="2025-08" db="UniProtKB">
        <authorList>
            <consortium name="Ensembl"/>
        </authorList>
    </citation>
    <scope>IDENTIFICATION</scope>
</reference>
<name>A0A8C5FD91_GADMO</name>
<dbReference type="PANTHER" id="PTHR33064:SF37">
    <property type="entry name" value="RIBONUCLEASE H"/>
    <property type="match status" value="1"/>
</dbReference>
<organism evidence="14 15">
    <name type="scientific">Gadus morhua</name>
    <name type="common">Atlantic cod</name>
    <dbReference type="NCBI Taxonomy" id="8049"/>
    <lineage>
        <taxon>Eukaryota</taxon>
        <taxon>Metazoa</taxon>
        <taxon>Chordata</taxon>
        <taxon>Craniata</taxon>
        <taxon>Vertebrata</taxon>
        <taxon>Euteleostomi</taxon>
        <taxon>Actinopterygii</taxon>
        <taxon>Neopterygii</taxon>
        <taxon>Teleostei</taxon>
        <taxon>Neoteleostei</taxon>
        <taxon>Acanthomorphata</taxon>
        <taxon>Zeiogadaria</taxon>
        <taxon>Gadariae</taxon>
        <taxon>Gadiformes</taxon>
        <taxon>Gadoidei</taxon>
        <taxon>Gadidae</taxon>
        <taxon>Gadus</taxon>
    </lineage>
</organism>
<evidence type="ECO:0000313" key="14">
    <source>
        <dbReference type="Ensembl" id="ENSGMOP00000028123.1"/>
    </source>
</evidence>
<feature type="domain" description="RNase H type-1" evidence="12">
    <location>
        <begin position="765"/>
        <end position="917"/>
    </location>
</feature>
<evidence type="ECO:0000256" key="7">
    <source>
        <dbReference type="ARBA" id="ARBA00022759"/>
    </source>
</evidence>
<dbReference type="Proteomes" id="UP000694546">
    <property type="component" value="Chromosome 16"/>
</dbReference>
<dbReference type="Gene3D" id="3.10.10.10">
    <property type="entry name" value="HIV Type 1 Reverse Transcriptase, subunit A, domain 1"/>
    <property type="match status" value="1"/>
</dbReference>
<dbReference type="PROSITE" id="PS50994">
    <property type="entry name" value="INTEGRASE"/>
    <property type="match status" value="1"/>
</dbReference>
<keyword evidence="15" id="KW-1185">Reference proteome</keyword>
<dbReference type="PROSITE" id="PS50878">
    <property type="entry name" value="RT_POL"/>
    <property type="match status" value="1"/>
</dbReference>
<keyword evidence="6" id="KW-0540">Nuclease</keyword>
<dbReference type="Pfam" id="PF17919">
    <property type="entry name" value="RT_RNaseH_2"/>
    <property type="match status" value="1"/>
</dbReference>
<evidence type="ECO:0000259" key="12">
    <source>
        <dbReference type="PROSITE" id="PS50879"/>
    </source>
</evidence>
<evidence type="ECO:0000256" key="4">
    <source>
        <dbReference type="ARBA" id="ARBA00022679"/>
    </source>
</evidence>
<dbReference type="GO" id="GO:0003676">
    <property type="term" value="F:nucleic acid binding"/>
    <property type="evidence" value="ECO:0007669"/>
    <property type="project" value="InterPro"/>
</dbReference>
<evidence type="ECO:0000259" key="13">
    <source>
        <dbReference type="PROSITE" id="PS50994"/>
    </source>
</evidence>
<sequence>MGFSGKSMEQPFTTPLDFDILEQKGSHSFLYAPKCPINLLGRDLMGSLQITLACNLGGITLYHPAKPAPEEAHMFMLIDDPKPEAHEDTTIYWQELTGTAQITPGLESTYREWEMWIQEIGEYNELLDPLHCTLNITHEQDLTYDEPWYSQKDGQLEDLRCGDIYLGPEGVAAGVDLTEEQLSWFQLEPESVPHVSLLVSADHQPKQLGPMVKRAQEVREWQPTDNQYLHRSPNAEFWRISSRTTNKAIGRRVDGHRMVIDNTTKSDEPEDPEVTTMLTRIKETVWANGPYDVGHTPQHNIVVNVKNPHRPEWRHQYRIKPEAEEGINDTITGLLEAGVLEKTTSEWNTPILPVRKADGLTWRMVHDLRAINIRTIAPPEKVPNPYVALNPISSEHQWFTVVDLANAFFCIPLATESRQFFTFTYRNQQYTYRRMPQGFRSTPTIFNTCLKEDLAGLDLPSGTVLIQYVDDLLVAAETKEACLQATENLLQRIAQKGYKLKKTKLQLVKQEITFLGKVIGGNRREIGKSHRSAIKTYPKPITVRQMLAFLGLTGYSRTYIPDYTGETTILRQLITKAGHRNLKAPLEWTPEAEEAFNRLKQSMYSAAALAAPDYKEPFHLDVSVKDCVVNGILWQKQRGQRNVLAYHSSALEPPEKGLPECGKAICAIAKSLDKTAYIVMTHPIVVHTIHGVKAYLDSSDYTITTATRNAKLQRILGNPMVTFTTQGANMTDTMPGPNDGEPHTCSEEIKKAVKIRPGLRAEPLQPVDMTLYTDGCCYRAANGENLASWAVVEQTKQGICSTLASGILEQPASAQRAELYAMCEALRIAKGRTLNLYTDSNYAYELAHLNGQQMINRQMITSANTKAKHTDLILLLAKTAQLPRKVAIMHCRGHQKTKTMEARGNHAADEAAKKAGGYVPVEHLKEGGYTPVVHQMMVNEETALDPDEQMVKEMQGGAGPYEKSAWRGKGARQSPDGIYYSTTGKPVVSSKALLFLLRKEHGLAHEGKTKTRERIERYWWHPALKAVCDQYVQDCQTCQACNQRRGFKLTKGQFPVPQLPFQEIYIDFTDMGQENKVDGKRFMLVAVDRFTRWVEAIPVKKEDGKTVIKWLTQELIPRWGYPKLICSDNGTHFANAHLQEVETYIGLKHRFGSVYHPQSQGLVERANQTIKNQLTKILRSNRLEKSREEAETRTLGRIQVNQLTGKVKEKTAGKKMTWITALPLALMAIRSSPSNTTLLSPHELVTGRPMQGPYSPPSKGPPSDRFDEVMQEYLQALTQASLKLYSQIADQKPSDPEDPSPTSVTPGEWIWVKKHHRKTLEDRWEGPYKVLLATPFSVSVEDRRGAQWHHLSRCRKADTPGRSWTETLTDLAALQAKDKHSSSQDDGPQRALGKVPGRIPSGSPVPRRSGRQHRQHQMGPWPEHWLDCNPSSWSWPRTPVLVTQ</sequence>
<dbReference type="SUPFAM" id="SSF50630">
    <property type="entry name" value="Acid proteases"/>
    <property type="match status" value="1"/>
</dbReference>
<dbReference type="PROSITE" id="PS50879">
    <property type="entry name" value="RNASE_H_1"/>
    <property type="match status" value="1"/>
</dbReference>
<feature type="domain" description="Integrase catalytic" evidence="13">
    <location>
        <begin position="1056"/>
        <end position="1231"/>
    </location>
</feature>
<dbReference type="InterPro" id="IPR012337">
    <property type="entry name" value="RNaseH-like_sf"/>
</dbReference>
<dbReference type="Pfam" id="PF17921">
    <property type="entry name" value="Integrase_H2C2"/>
    <property type="match status" value="1"/>
</dbReference>
<dbReference type="Pfam" id="PF00075">
    <property type="entry name" value="RNase_H"/>
    <property type="match status" value="1"/>
</dbReference>
<keyword evidence="9" id="KW-0233">DNA recombination</keyword>
<comment type="similarity">
    <text evidence="1">Belongs to the beta type-B retroviral polymerase family. HERV class-II K(HML-2) pol subfamily.</text>
</comment>
<protein>
    <recommendedName>
        <fullName evidence="3">Gag-Pol polyprotein</fullName>
        <ecNumber evidence="2">3.1.26.4</ecNumber>
    </recommendedName>
</protein>
<dbReference type="Gene3D" id="1.10.340.70">
    <property type="match status" value="1"/>
</dbReference>
<dbReference type="GO" id="GO:0016779">
    <property type="term" value="F:nucleotidyltransferase activity"/>
    <property type="evidence" value="ECO:0007669"/>
    <property type="project" value="UniProtKB-KW"/>
</dbReference>
<dbReference type="Gene3D" id="2.40.70.10">
    <property type="entry name" value="Acid Proteases"/>
    <property type="match status" value="1"/>
</dbReference>
<evidence type="ECO:0000256" key="6">
    <source>
        <dbReference type="ARBA" id="ARBA00022722"/>
    </source>
</evidence>
<dbReference type="Pfam" id="PF00078">
    <property type="entry name" value="RVT_1"/>
    <property type="match status" value="1"/>
</dbReference>
<dbReference type="SUPFAM" id="SSF53098">
    <property type="entry name" value="Ribonuclease H-like"/>
    <property type="match status" value="2"/>
</dbReference>
<evidence type="ECO:0000256" key="2">
    <source>
        <dbReference type="ARBA" id="ARBA00012180"/>
    </source>
</evidence>
<evidence type="ECO:0000256" key="8">
    <source>
        <dbReference type="ARBA" id="ARBA00022801"/>
    </source>
</evidence>
<dbReference type="GO" id="GO:0015074">
    <property type="term" value="P:DNA integration"/>
    <property type="evidence" value="ECO:0007669"/>
    <property type="project" value="InterPro"/>
</dbReference>
<keyword evidence="7" id="KW-0255">Endonuclease</keyword>
<dbReference type="PANTHER" id="PTHR33064">
    <property type="entry name" value="POL PROTEIN"/>
    <property type="match status" value="1"/>
</dbReference>
<dbReference type="Gene3D" id="3.10.20.370">
    <property type="match status" value="1"/>
</dbReference>
<proteinExistence type="inferred from homology"/>
<dbReference type="InterPro" id="IPR043128">
    <property type="entry name" value="Rev_trsase/Diguanyl_cyclase"/>
</dbReference>
<dbReference type="Gene3D" id="3.30.420.10">
    <property type="entry name" value="Ribonuclease H-like superfamily/Ribonuclease H"/>
    <property type="match status" value="2"/>
</dbReference>
<evidence type="ECO:0000256" key="10">
    <source>
        <dbReference type="SAM" id="MobiDB-lite"/>
    </source>
</evidence>
<keyword evidence="8" id="KW-0378">Hydrolase</keyword>
<dbReference type="CDD" id="cd09273">
    <property type="entry name" value="RNase_HI_RT_Bel"/>
    <property type="match status" value="1"/>
</dbReference>
<dbReference type="Pfam" id="PF18697">
    <property type="entry name" value="MLVIN_C"/>
    <property type="match status" value="1"/>
</dbReference>
<dbReference type="InterPro" id="IPR043502">
    <property type="entry name" value="DNA/RNA_pol_sf"/>
</dbReference>
<dbReference type="Ensembl" id="ENSGMOT00000075567.1">
    <property type="protein sequence ID" value="ENSGMOP00000028123.1"/>
    <property type="gene ID" value="ENSGMOG00000034995.1"/>
</dbReference>
<dbReference type="Gene3D" id="2.30.30.850">
    <property type="match status" value="1"/>
</dbReference>
<dbReference type="Gene3D" id="3.30.70.270">
    <property type="match status" value="2"/>
</dbReference>
<dbReference type="InterPro" id="IPR041588">
    <property type="entry name" value="Integrase_H2C2"/>
</dbReference>
<dbReference type="InterPro" id="IPR001584">
    <property type="entry name" value="Integrase_cat-core"/>
</dbReference>
<dbReference type="Pfam" id="PF00665">
    <property type="entry name" value="rve"/>
    <property type="match status" value="1"/>
</dbReference>
<feature type="region of interest" description="Disordered" evidence="10">
    <location>
        <begin position="1375"/>
        <end position="1429"/>
    </location>
</feature>
<reference evidence="14" key="2">
    <citation type="submission" date="2025-09" db="UniProtKB">
        <authorList>
            <consortium name="Ensembl"/>
        </authorList>
    </citation>
    <scope>IDENTIFICATION</scope>
</reference>
<dbReference type="InterPro" id="IPR036397">
    <property type="entry name" value="RNaseH_sf"/>
</dbReference>
<dbReference type="OMA" id="LPHECEQ"/>
<keyword evidence="4" id="KW-0808">Transferase</keyword>
<dbReference type="GO" id="GO:0004523">
    <property type="term" value="F:RNA-DNA hybrid ribonuclease activity"/>
    <property type="evidence" value="ECO:0007669"/>
    <property type="project" value="UniProtKB-EC"/>
</dbReference>
<dbReference type="SUPFAM" id="SSF56672">
    <property type="entry name" value="DNA/RNA polymerases"/>
    <property type="match status" value="1"/>
</dbReference>
<evidence type="ECO:0000313" key="15">
    <source>
        <dbReference type="Proteomes" id="UP000694546"/>
    </source>
</evidence>
<dbReference type="GeneTree" id="ENSGT00940000160750"/>
<dbReference type="InterPro" id="IPR040643">
    <property type="entry name" value="MLVIN_C"/>
</dbReference>
<feature type="domain" description="Reverse transcriptase" evidence="11">
    <location>
        <begin position="335"/>
        <end position="519"/>
    </location>
</feature>
<dbReference type="InterPro" id="IPR021109">
    <property type="entry name" value="Peptidase_aspartic_dom_sf"/>
</dbReference>
<dbReference type="InterPro" id="IPR002156">
    <property type="entry name" value="RNaseH_domain"/>
</dbReference>
<evidence type="ECO:0000259" key="11">
    <source>
        <dbReference type="PROSITE" id="PS50878"/>
    </source>
</evidence>